<feature type="site" description="Transition state stabilizer" evidence="6">
    <location>
        <position position="411"/>
    </location>
</feature>
<evidence type="ECO:0000256" key="6">
    <source>
        <dbReference type="HAMAP-Rule" id="MF_00020"/>
    </source>
</evidence>
<dbReference type="PANTHER" id="PTHR21060:SF15">
    <property type="entry name" value="ACETATE KINASE-RELATED"/>
    <property type="match status" value="1"/>
</dbReference>
<evidence type="ECO:0000313" key="9">
    <source>
        <dbReference type="Proteomes" id="UP000561326"/>
    </source>
</evidence>
<comment type="catalytic activity">
    <reaction evidence="6">
        <text>acetate + ATP = acetyl phosphate + ADP</text>
        <dbReference type="Rhea" id="RHEA:11352"/>
        <dbReference type="ChEBI" id="CHEBI:22191"/>
        <dbReference type="ChEBI" id="CHEBI:30089"/>
        <dbReference type="ChEBI" id="CHEBI:30616"/>
        <dbReference type="ChEBI" id="CHEBI:456216"/>
        <dbReference type="EC" id="2.7.2.1"/>
    </reaction>
</comment>
<dbReference type="GO" id="GO:0006085">
    <property type="term" value="P:acetyl-CoA biosynthetic process"/>
    <property type="evidence" value="ECO:0007669"/>
    <property type="project" value="UniProtKB-UniRule"/>
</dbReference>
<dbReference type="InterPro" id="IPR043129">
    <property type="entry name" value="ATPase_NBD"/>
</dbReference>
<gene>
    <name evidence="6" type="primary">ackA</name>
    <name evidence="8" type="ORF">HF838_12780</name>
</gene>
<reference evidence="8 9" key="1">
    <citation type="submission" date="2020-04" db="EMBL/GenBank/DDBJ databases">
        <authorList>
            <person name="Hitch T.C.A."/>
            <person name="Wylensek D."/>
            <person name="Clavel T."/>
        </authorList>
    </citation>
    <scope>NUCLEOTIDE SEQUENCE [LARGE SCALE GENOMIC DNA]</scope>
    <source>
        <strain evidence="8 9">WB01_D5_05</strain>
    </source>
</reference>
<feature type="binding site" evidence="6">
    <location>
        <position position="207"/>
    </location>
    <ligand>
        <name>Mg(2+)</name>
        <dbReference type="ChEBI" id="CHEBI:18420"/>
    </ligand>
</feature>
<keyword evidence="6" id="KW-0460">Magnesium</keyword>
<proteinExistence type="inferred from homology"/>
<evidence type="ECO:0000256" key="4">
    <source>
        <dbReference type="ARBA" id="ARBA00022777"/>
    </source>
</evidence>
<comment type="function">
    <text evidence="6">Catalyzes the formation of acetyl phosphate from acetate and ATP. Can also catalyze the reverse reaction.</text>
</comment>
<dbReference type="InterPro" id="IPR004372">
    <property type="entry name" value="Ac/propionate_kinase"/>
</dbReference>
<dbReference type="GO" id="GO:0000287">
    <property type="term" value="F:magnesium ion binding"/>
    <property type="evidence" value="ECO:0007669"/>
    <property type="project" value="UniProtKB-UniRule"/>
</dbReference>
<dbReference type="GO" id="GO:0006083">
    <property type="term" value="P:acetate metabolic process"/>
    <property type="evidence" value="ECO:0007669"/>
    <property type="project" value="TreeGrafter"/>
</dbReference>
<feature type="binding site" evidence="6">
    <location>
        <position position="555"/>
    </location>
    <ligand>
        <name>Mg(2+)</name>
        <dbReference type="ChEBI" id="CHEBI:18420"/>
    </ligand>
</feature>
<evidence type="ECO:0000256" key="3">
    <source>
        <dbReference type="ARBA" id="ARBA00022741"/>
    </source>
</evidence>
<dbReference type="Pfam" id="PF06130">
    <property type="entry name" value="PTAC"/>
    <property type="match status" value="1"/>
</dbReference>
<feature type="binding site" evidence="6">
    <location>
        <position position="214"/>
    </location>
    <ligand>
        <name>ATP</name>
        <dbReference type="ChEBI" id="CHEBI:30616"/>
    </ligand>
</feature>
<evidence type="ECO:0000256" key="5">
    <source>
        <dbReference type="ARBA" id="ARBA00022840"/>
    </source>
</evidence>
<feature type="binding site" evidence="6">
    <location>
        <position position="261"/>
    </location>
    <ligand>
        <name>substrate</name>
    </ligand>
</feature>
<dbReference type="RefSeq" id="WP_021620140.1">
    <property type="nucleotide sequence ID" value="NZ_CABKST010000074.1"/>
</dbReference>
<dbReference type="GO" id="GO:0016747">
    <property type="term" value="F:acyltransferase activity, transferring groups other than amino-acyl groups"/>
    <property type="evidence" value="ECO:0007669"/>
    <property type="project" value="InterPro"/>
</dbReference>
<evidence type="ECO:0000256" key="2">
    <source>
        <dbReference type="ARBA" id="ARBA00022679"/>
    </source>
</evidence>
<dbReference type="HAMAP" id="MF_00020">
    <property type="entry name" value="Acetate_kinase"/>
    <property type="match status" value="1"/>
</dbReference>
<dbReference type="PRINTS" id="PR00471">
    <property type="entry name" value="ACETATEKNASE"/>
</dbReference>
<dbReference type="UniPathway" id="UPA00340">
    <property type="reaction ID" value="UER00458"/>
</dbReference>
<feature type="active site" description="Proton donor/acceptor" evidence="6">
    <location>
        <position position="318"/>
    </location>
</feature>
<comment type="subcellular location">
    <subcellularLocation>
        <location evidence="6">Cytoplasm</location>
    </subcellularLocation>
</comment>
<dbReference type="SUPFAM" id="SSF53067">
    <property type="entry name" value="Actin-like ATPase domain"/>
    <property type="match status" value="2"/>
</dbReference>
<comment type="pathway">
    <text evidence="6">Metabolic intermediate biosynthesis; acetyl-CoA biosynthesis; acetyl-CoA from acetate: step 1/2.</text>
</comment>
<feature type="binding site" evidence="6">
    <location>
        <begin position="502"/>
        <end position="506"/>
    </location>
    <ligand>
        <name>ATP</name>
        <dbReference type="ChEBI" id="CHEBI:30616"/>
    </ligand>
</feature>
<dbReference type="PANTHER" id="PTHR21060">
    <property type="entry name" value="ACETATE KINASE"/>
    <property type="match status" value="1"/>
</dbReference>
<keyword evidence="5 6" id="KW-0067">ATP-binding</keyword>
<dbReference type="OrthoDB" id="9802453at2"/>
<dbReference type="Proteomes" id="UP000561326">
    <property type="component" value="Unassembled WGS sequence"/>
</dbReference>
<keyword evidence="6" id="KW-0963">Cytoplasm</keyword>
<evidence type="ECO:0000256" key="7">
    <source>
        <dbReference type="RuleBase" id="RU003835"/>
    </source>
</evidence>
<comment type="subunit">
    <text evidence="6">Homodimer.</text>
</comment>
<evidence type="ECO:0000256" key="1">
    <source>
        <dbReference type="ARBA" id="ARBA00008748"/>
    </source>
</evidence>
<dbReference type="GO" id="GO:0008776">
    <property type="term" value="F:acetate kinase activity"/>
    <property type="evidence" value="ECO:0007669"/>
    <property type="project" value="UniProtKB-UniRule"/>
</dbReference>
<accession>A0A848CU55</accession>
<dbReference type="CDD" id="cd24010">
    <property type="entry name" value="ASKHA_NBD_AcK_PK"/>
    <property type="match status" value="1"/>
</dbReference>
<name>A0A848CU55_ANEAE</name>
<evidence type="ECO:0000313" key="8">
    <source>
        <dbReference type="EMBL" id="NME99135.1"/>
    </source>
</evidence>
<dbReference type="NCBIfam" id="NF011652">
    <property type="entry name" value="PRK15070.1"/>
    <property type="match status" value="1"/>
</dbReference>
<dbReference type="AlphaFoldDB" id="A0A848CU55"/>
<dbReference type="Pfam" id="PF00871">
    <property type="entry name" value="Acetate_kinase"/>
    <property type="match status" value="1"/>
</dbReference>
<organism evidence="8 9">
    <name type="scientific">Aneurinibacillus aneurinilyticus</name>
    <name type="common">Bacillus aneurinolyticus</name>
    <dbReference type="NCBI Taxonomy" id="1391"/>
    <lineage>
        <taxon>Bacteria</taxon>
        <taxon>Bacillati</taxon>
        <taxon>Bacillota</taxon>
        <taxon>Bacilli</taxon>
        <taxon>Bacillales</taxon>
        <taxon>Paenibacillaceae</taxon>
        <taxon>Aneurinibacillus group</taxon>
        <taxon>Aneurinibacillus</taxon>
    </lineage>
</organism>
<dbReference type="InterPro" id="IPR000890">
    <property type="entry name" value="Aliphatic_acid_kin_short-chain"/>
</dbReference>
<feature type="binding site" evidence="6">
    <location>
        <begin position="378"/>
        <end position="382"/>
    </location>
    <ligand>
        <name>ATP</name>
        <dbReference type="ChEBI" id="CHEBI:30616"/>
    </ligand>
</feature>
<dbReference type="EMBL" id="JABAGO010000023">
    <property type="protein sequence ID" value="NME99135.1"/>
    <property type="molecule type" value="Genomic_DNA"/>
</dbReference>
<sequence>MKIPVGISNRHVHLSREHLDILFGKGYELTKIKDLRQKGQFAAEETIDIEGPKGKISHVRILGPERNKTQVEISKTDGYVLGVNPPMRDSGDLAETPGITIIGPRGQVMLQEGLIIAARHIHMNETDAAKIGVKDNEHVSVRVDGERSLILEKVLCRVHPSFVLEFHIDTDEGNAAGLKNSDVVEIIQVDSYHQLEVVEERQILLFNCGSSSIKYKLYRMPNKQLLASGVIEHIKKEEYGQHLLQIAQDMQLYRIDAIAHRIVHGGEEFAQSIIIDERVKAAIKKLTPFAPLHNPVNLLGIEWTEKLFPNLPQVAIFDTAFHQTMPPSSFIYPIPYEYYTNYKIRKYGFHGSSHRYVMERAEVMLEMPKEKLRLISCHIGNGVSLTAIRYGISYDTTMGFTPISGVSMGTRSGNIDPGIIPYLAEIEGTDVHGVVENILNKKSGLLGISGKSNDIRDILQGIREGDERCKLAIDVFTKRIQAYIGQYLARLHGVDGIIFTAGIGENSAEIRERICAGFEHAGVVIDQHANHRATGERFISTPFSPVKVMVIPTNEELIMARDAYQLVTQMISV</sequence>
<dbReference type="Gene3D" id="3.30.420.40">
    <property type="match status" value="2"/>
</dbReference>
<comment type="caution">
    <text evidence="8">The sequence shown here is derived from an EMBL/GenBank/DDBJ whole genome shotgun (WGS) entry which is preliminary data.</text>
</comment>
<keyword evidence="2 6" id="KW-0808">Transferase</keyword>
<dbReference type="EC" id="2.7.2.1" evidence="6"/>
<keyword evidence="4 6" id="KW-0418">Kinase</keyword>
<dbReference type="NCBIfam" id="TIGR00016">
    <property type="entry name" value="ackA"/>
    <property type="match status" value="1"/>
</dbReference>
<comment type="similarity">
    <text evidence="1 6 7">Belongs to the acetokinase family.</text>
</comment>
<feature type="site" description="Transition state stabilizer" evidence="6">
    <location>
        <position position="350"/>
    </location>
</feature>
<dbReference type="GO" id="GO:0005524">
    <property type="term" value="F:ATP binding"/>
    <property type="evidence" value="ECO:0007669"/>
    <property type="project" value="UniProtKB-KW"/>
</dbReference>
<dbReference type="InterPro" id="IPR008300">
    <property type="entry name" value="PTAC"/>
</dbReference>
<dbReference type="GO" id="GO:0005737">
    <property type="term" value="C:cytoplasm"/>
    <property type="evidence" value="ECO:0007669"/>
    <property type="project" value="UniProtKB-SubCell"/>
</dbReference>
<dbReference type="PROSITE" id="PS01076">
    <property type="entry name" value="ACETATE_KINASE_2"/>
    <property type="match status" value="1"/>
</dbReference>
<comment type="cofactor">
    <cofactor evidence="6">
        <name>Mg(2+)</name>
        <dbReference type="ChEBI" id="CHEBI:18420"/>
    </cofactor>
    <cofactor evidence="6">
        <name>Mn(2+)</name>
        <dbReference type="ChEBI" id="CHEBI:29035"/>
    </cofactor>
    <text evidence="6">Mg(2+). Can also accept Mn(2+).</text>
</comment>
<keyword evidence="6" id="KW-0479">Metal-binding</keyword>
<protein>
    <recommendedName>
        <fullName evidence="6">Acetate kinase</fullName>
        <ecNumber evidence="6">2.7.2.1</ecNumber>
    </recommendedName>
    <alternativeName>
        <fullName evidence="6">Acetokinase</fullName>
    </alternativeName>
</protein>
<dbReference type="InterPro" id="IPR023865">
    <property type="entry name" value="Aliphatic_acid_kinase_CS"/>
</dbReference>
<keyword evidence="3 6" id="KW-0547">Nucleotide-binding</keyword>
<feature type="binding site" evidence="6">
    <location>
        <begin position="454"/>
        <end position="456"/>
    </location>
    <ligand>
        <name>ATP</name>
        <dbReference type="ChEBI" id="CHEBI:30616"/>
    </ligand>
</feature>
<dbReference type="GeneID" id="92842345"/>